<dbReference type="GO" id="GO:0009694">
    <property type="term" value="P:jasmonic acid metabolic process"/>
    <property type="evidence" value="ECO:0007669"/>
    <property type="project" value="TreeGrafter"/>
</dbReference>
<sequence>MARFLLIHGSNHGAWCWRDTIPALEALGHEARAIDLPSHGDDPTPIAEVTLDGYADAVLEALDGPTILVGHSAGGFAITQAAERDPSNVAGLVFLTAYVPQPGKSLMDMLAEAPEQPMKGAFEMAEDRKSFRFKPEWLSRALYTECPDDTYDYAIAHIGWQPIKPQATPATLTGRADGVPRRYIFCTEDRAIPLSHQRQMAEGFAPDETRELATGHSPFFSAPEALARLLDGIAAEI</sequence>
<dbReference type="GO" id="GO:0080032">
    <property type="term" value="F:methyl jasmonate esterase activity"/>
    <property type="evidence" value="ECO:0007669"/>
    <property type="project" value="TreeGrafter"/>
</dbReference>
<dbReference type="Pfam" id="PF12697">
    <property type="entry name" value="Abhydrolase_6"/>
    <property type="match status" value="1"/>
</dbReference>
<dbReference type="RefSeq" id="WP_161352750.1">
    <property type="nucleotide sequence ID" value="NZ_WTUX01000019.1"/>
</dbReference>
<dbReference type="PANTHER" id="PTHR10992">
    <property type="entry name" value="METHYLESTERASE FAMILY MEMBER"/>
    <property type="match status" value="1"/>
</dbReference>
<dbReference type="Proteomes" id="UP000467322">
    <property type="component" value="Unassembled WGS sequence"/>
</dbReference>
<dbReference type="SUPFAM" id="SSF53474">
    <property type="entry name" value="alpha/beta-Hydrolases"/>
    <property type="match status" value="1"/>
</dbReference>
<dbReference type="InterPro" id="IPR045889">
    <property type="entry name" value="MES/HNL"/>
</dbReference>
<evidence type="ECO:0000313" key="2">
    <source>
        <dbReference type="EMBL" id="MZR14644.1"/>
    </source>
</evidence>
<dbReference type="GO" id="GO:0080030">
    <property type="term" value="F:methyl indole-3-acetate esterase activity"/>
    <property type="evidence" value="ECO:0007669"/>
    <property type="project" value="TreeGrafter"/>
</dbReference>
<evidence type="ECO:0000313" key="3">
    <source>
        <dbReference type="Proteomes" id="UP000467322"/>
    </source>
</evidence>
<keyword evidence="3" id="KW-1185">Reference proteome</keyword>
<organism evidence="2 3">
    <name type="scientific">Maritimibacter harenae</name>
    <dbReference type="NCBI Taxonomy" id="2606218"/>
    <lineage>
        <taxon>Bacteria</taxon>
        <taxon>Pseudomonadati</taxon>
        <taxon>Pseudomonadota</taxon>
        <taxon>Alphaproteobacteria</taxon>
        <taxon>Rhodobacterales</taxon>
        <taxon>Roseobacteraceae</taxon>
        <taxon>Maritimibacter</taxon>
    </lineage>
</organism>
<reference evidence="2 3" key="1">
    <citation type="submission" date="2019-12" db="EMBL/GenBank/DDBJ databases">
        <title>Maritimibacter sp. nov. sp. isolated from sea sand.</title>
        <authorList>
            <person name="Kim J."/>
            <person name="Jeong S.E."/>
            <person name="Jung H.S."/>
            <person name="Jeon C.O."/>
        </authorList>
    </citation>
    <scope>NUCLEOTIDE SEQUENCE [LARGE SCALE GENOMIC DNA]</scope>
    <source>
        <strain evidence="2 3">DP07</strain>
    </source>
</reference>
<comment type="caution">
    <text evidence="2">The sequence shown here is derived from an EMBL/GenBank/DDBJ whole genome shotgun (WGS) entry which is preliminary data.</text>
</comment>
<name>A0A845MB13_9RHOB</name>
<dbReference type="InterPro" id="IPR000073">
    <property type="entry name" value="AB_hydrolase_1"/>
</dbReference>
<accession>A0A845MB13</accession>
<feature type="domain" description="AB hydrolase-1" evidence="1">
    <location>
        <begin position="4"/>
        <end position="228"/>
    </location>
</feature>
<gene>
    <name evidence="2" type="ORF">GQE99_16615</name>
</gene>
<dbReference type="EMBL" id="WTUX01000019">
    <property type="protein sequence ID" value="MZR14644.1"/>
    <property type="molecule type" value="Genomic_DNA"/>
</dbReference>
<protein>
    <submittedName>
        <fullName evidence="2">Alpha/beta fold hydrolase</fullName>
    </submittedName>
</protein>
<dbReference type="PANTHER" id="PTHR10992:SF1032">
    <property type="entry name" value="METHYLESTERASE 17"/>
    <property type="match status" value="1"/>
</dbReference>
<proteinExistence type="predicted"/>
<dbReference type="GO" id="GO:0080031">
    <property type="term" value="F:methyl salicylate esterase activity"/>
    <property type="evidence" value="ECO:0007669"/>
    <property type="project" value="TreeGrafter"/>
</dbReference>
<dbReference type="Gene3D" id="3.40.50.1820">
    <property type="entry name" value="alpha/beta hydrolase"/>
    <property type="match status" value="1"/>
</dbReference>
<dbReference type="GO" id="GO:0009696">
    <property type="term" value="P:salicylic acid metabolic process"/>
    <property type="evidence" value="ECO:0007669"/>
    <property type="project" value="TreeGrafter"/>
</dbReference>
<keyword evidence="2" id="KW-0378">Hydrolase</keyword>
<dbReference type="AlphaFoldDB" id="A0A845MB13"/>
<evidence type="ECO:0000259" key="1">
    <source>
        <dbReference type="Pfam" id="PF12697"/>
    </source>
</evidence>
<dbReference type="InterPro" id="IPR029058">
    <property type="entry name" value="AB_hydrolase_fold"/>
</dbReference>